<feature type="region of interest" description="Disordered" evidence="1">
    <location>
        <begin position="1"/>
        <end position="45"/>
    </location>
</feature>
<evidence type="ECO:0000313" key="2">
    <source>
        <dbReference type="EMBL" id="CAL1571856.1"/>
    </source>
</evidence>
<name>A0AAV2J5P9_KNICA</name>
<sequence>MAPPKRDKDRGGVEDQAWERTEEAATVETSAGQSGAGEKLQDRLGDISYRQSKNLKRVFGQSGGRSVQGQWCAWLSPGELMSSKAPACLRGEGALWGAQPVRGVQQSLNGLLVSASVTDHP</sequence>
<dbReference type="EMBL" id="OZ035832">
    <property type="protein sequence ID" value="CAL1571856.1"/>
    <property type="molecule type" value="Genomic_DNA"/>
</dbReference>
<keyword evidence="3" id="KW-1185">Reference proteome</keyword>
<evidence type="ECO:0000256" key="1">
    <source>
        <dbReference type="SAM" id="MobiDB-lite"/>
    </source>
</evidence>
<protein>
    <submittedName>
        <fullName evidence="2">Uncharacterized protein</fullName>
    </submittedName>
</protein>
<dbReference type="AlphaFoldDB" id="A0AAV2J5P9"/>
<evidence type="ECO:0000313" key="3">
    <source>
        <dbReference type="Proteomes" id="UP001497482"/>
    </source>
</evidence>
<reference evidence="2 3" key="1">
    <citation type="submission" date="2024-04" db="EMBL/GenBank/DDBJ databases">
        <authorList>
            <person name="Waldvogel A.-M."/>
            <person name="Schoenle A."/>
        </authorList>
    </citation>
    <scope>NUCLEOTIDE SEQUENCE [LARGE SCALE GENOMIC DNA]</scope>
</reference>
<gene>
    <name evidence="2" type="ORF">KC01_LOCUS3929</name>
</gene>
<proteinExistence type="predicted"/>
<dbReference type="Proteomes" id="UP001497482">
    <property type="component" value="Chromosome 10"/>
</dbReference>
<accession>A0AAV2J5P9</accession>
<organism evidence="2 3">
    <name type="scientific">Knipowitschia caucasica</name>
    <name type="common">Caucasian dwarf goby</name>
    <name type="synonym">Pomatoschistus caucasicus</name>
    <dbReference type="NCBI Taxonomy" id="637954"/>
    <lineage>
        <taxon>Eukaryota</taxon>
        <taxon>Metazoa</taxon>
        <taxon>Chordata</taxon>
        <taxon>Craniata</taxon>
        <taxon>Vertebrata</taxon>
        <taxon>Euteleostomi</taxon>
        <taxon>Actinopterygii</taxon>
        <taxon>Neopterygii</taxon>
        <taxon>Teleostei</taxon>
        <taxon>Neoteleostei</taxon>
        <taxon>Acanthomorphata</taxon>
        <taxon>Gobiaria</taxon>
        <taxon>Gobiiformes</taxon>
        <taxon>Gobioidei</taxon>
        <taxon>Gobiidae</taxon>
        <taxon>Gobiinae</taxon>
        <taxon>Knipowitschia</taxon>
    </lineage>
</organism>
<feature type="compositionally biased region" description="Basic and acidic residues" evidence="1">
    <location>
        <begin position="1"/>
        <end position="23"/>
    </location>
</feature>